<dbReference type="Proteomes" id="UP000199161">
    <property type="component" value="Unassembled WGS sequence"/>
</dbReference>
<evidence type="ECO:0000313" key="1">
    <source>
        <dbReference type="EMBL" id="SFB72817.1"/>
    </source>
</evidence>
<dbReference type="AlphaFoldDB" id="A0A1I1DD98"/>
<protein>
    <submittedName>
        <fullName evidence="1">Uncharacterized protein</fullName>
    </submittedName>
</protein>
<accession>A0A1I1DD98</accession>
<dbReference type="Pfam" id="PF19104">
    <property type="entry name" value="DUF5791"/>
    <property type="match status" value="1"/>
</dbReference>
<keyword evidence="2" id="KW-1185">Reference proteome</keyword>
<name>A0A1I1DD98_NATHA</name>
<dbReference type="OrthoDB" id="306692at2157"/>
<proteinExistence type="predicted"/>
<dbReference type="EMBL" id="FOKW01000001">
    <property type="protein sequence ID" value="SFB72817.1"/>
    <property type="molecule type" value="Genomic_DNA"/>
</dbReference>
<dbReference type="RefSeq" id="WP_089785065.1">
    <property type="nucleotide sequence ID" value="NZ_FOKW01000001.1"/>
</dbReference>
<evidence type="ECO:0000313" key="2">
    <source>
        <dbReference type="Proteomes" id="UP000199161"/>
    </source>
</evidence>
<gene>
    <name evidence="1" type="ORF">SAMN05444422_101524</name>
</gene>
<organism evidence="1 2">
    <name type="scientific">Natronobacterium haloterrestre</name>
    <name type="common">Halobiforma haloterrestris</name>
    <dbReference type="NCBI Taxonomy" id="148448"/>
    <lineage>
        <taxon>Archaea</taxon>
        <taxon>Methanobacteriati</taxon>
        <taxon>Methanobacteriota</taxon>
        <taxon>Stenosarchaea group</taxon>
        <taxon>Halobacteria</taxon>
        <taxon>Halobacteriales</taxon>
        <taxon>Natrialbaceae</taxon>
        <taxon>Natronobacterium</taxon>
    </lineage>
</organism>
<dbReference type="InterPro" id="IPR043809">
    <property type="entry name" value="DUF5791"/>
</dbReference>
<sequence length="145" mass="16161">MFHEQRTTVPETPAELRAEYRDELAAVVDDRGLETAAEETTLPRDDLEALADRDGDGDLPDISLEEAAEVLALADGVRDPETVVTMATEHLLMGMSTAVMDVEAVESELEIEMDAKEVQQKIERRAPMSFEEYVHLQHVIVDNIP</sequence>
<reference evidence="2" key="1">
    <citation type="submission" date="2016-10" db="EMBL/GenBank/DDBJ databases">
        <authorList>
            <person name="Varghese N."/>
            <person name="Submissions S."/>
        </authorList>
    </citation>
    <scope>NUCLEOTIDE SEQUENCE [LARGE SCALE GENOMIC DNA]</scope>
    <source>
        <strain evidence="2">DSM 13078</strain>
    </source>
</reference>